<comment type="caution">
    <text evidence="1">The sequence shown here is derived from an EMBL/GenBank/DDBJ whole genome shotgun (WGS) entry which is preliminary data.</text>
</comment>
<name>J9C7V0_9ZZZZ</name>
<gene>
    <name evidence="1" type="ORF">EVA_15951</name>
</gene>
<protein>
    <submittedName>
        <fullName evidence="1">Uncharacterized protein</fullName>
    </submittedName>
</protein>
<reference evidence="1" key="1">
    <citation type="journal article" date="2012" name="PLoS ONE">
        <title>Gene sets for utilization of primary and secondary nutrition supplies in the distal gut of endangered iberian lynx.</title>
        <authorList>
            <person name="Alcaide M."/>
            <person name="Messina E."/>
            <person name="Richter M."/>
            <person name="Bargiela R."/>
            <person name="Peplies J."/>
            <person name="Huws S.A."/>
            <person name="Newbold C.J."/>
            <person name="Golyshin P.N."/>
            <person name="Simon M.A."/>
            <person name="Lopez G."/>
            <person name="Yakimov M.M."/>
            <person name="Ferrer M."/>
        </authorList>
    </citation>
    <scope>NUCLEOTIDE SEQUENCE</scope>
</reference>
<dbReference type="EMBL" id="AMCI01005534">
    <property type="protein sequence ID" value="EJW95940.1"/>
    <property type="molecule type" value="Genomic_DNA"/>
</dbReference>
<evidence type="ECO:0000313" key="1">
    <source>
        <dbReference type="EMBL" id="EJW95940.1"/>
    </source>
</evidence>
<sequence>TETGQHRVDGNVVNCQIEESLLLRLALQTTEERKGQQYGVAEYFHTKLNNII</sequence>
<accession>J9C7V0</accession>
<feature type="non-terminal residue" evidence="1">
    <location>
        <position position="1"/>
    </location>
</feature>
<organism evidence="1">
    <name type="scientific">gut metagenome</name>
    <dbReference type="NCBI Taxonomy" id="749906"/>
    <lineage>
        <taxon>unclassified sequences</taxon>
        <taxon>metagenomes</taxon>
        <taxon>organismal metagenomes</taxon>
    </lineage>
</organism>
<proteinExistence type="predicted"/>
<dbReference type="AlphaFoldDB" id="J9C7V0"/>